<dbReference type="Proteomes" id="UP000639772">
    <property type="component" value="Unassembled WGS sequence"/>
</dbReference>
<name>A0A835QFT0_VANPL</name>
<dbReference type="EMBL" id="JADCNM010000008">
    <property type="protein sequence ID" value="KAG0472431.1"/>
    <property type="molecule type" value="Genomic_DNA"/>
</dbReference>
<proteinExistence type="predicted"/>
<sequence>MERELLPALLRRYKRKLKWVGEMELICAALELIELSRLRYGCASAEKKGTPPQLPAAPSTHRLVSYHRARPREAEI</sequence>
<protein>
    <submittedName>
        <fullName evidence="1">Uncharacterized protein</fullName>
    </submittedName>
</protein>
<dbReference type="AlphaFoldDB" id="A0A835QFT0"/>
<evidence type="ECO:0000313" key="2">
    <source>
        <dbReference type="Proteomes" id="UP000639772"/>
    </source>
</evidence>
<organism evidence="1 2">
    <name type="scientific">Vanilla planifolia</name>
    <name type="common">Vanilla</name>
    <dbReference type="NCBI Taxonomy" id="51239"/>
    <lineage>
        <taxon>Eukaryota</taxon>
        <taxon>Viridiplantae</taxon>
        <taxon>Streptophyta</taxon>
        <taxon>Embryophyta</taxon>
        <taxon>Tracheophyta</taxon>
        <taxon>Spermatophyta</taxon>
        <taxon>Magnoliopsida</taxon>
        <taxon>Liliopsida</taxon>
        <taxon>Asparagales</taxon>
        <taxon>Orchidaceae</taxon>
        <taxon>Vanilloideae</taxon>
        <taxon>Vanilleae</taxon>
        <taxon>Vanilla</taxon>
    </lineage>
</organism>
<accession>A0A835QFT0</accession>
<evidence type="ECO:0000313" key="1">
    <source>
        <dbReference type="EMBL" id="KAG0472431.1"/>
    </source>
</evidence>
<reference evidence="1 2" key="1">
    <citation type="journal article" date="2020" name="Nat. Food">
        <title>A phased Vanilla planifolia genome enables genetic improvement of flavour and production.</title>
        <authorList>
            <person name="Hasing T."/>
            <person name="Tang H."/>
            <person name="Brym M."/>
            <person name="Khazi F."/>
            <person name="Huang T."/>
            <person name="Chambers A.H."/>
        </authorList>
    </citation>
    <scope>NUCLEOTIDE SEQUENCE [LARGE SCALE GENOMIC DNA]</scope>
    <source>
        <tissue evidence="1">Leaf</tissue>
    </source>
</reference>
<gene>
    <name evidence="1" type="ORF">HPP92_016977</name>
</gene>
<comment type="caution">
    <text evidence="1">The sequence shown here is derived from an EMBL/GenBank/DDBJ whole genome shotgun (WGS) entry which is preliminary data.</text>
</comment>